<evidence type="ECO:0000256" key="1">
    <source>
        <dbReference type="SAM" id="Phobius"/>
    </source>
</evidence>
<dbReference type="PaxDb" id="55529-EKX51901"/>
<gene>
    <name evidence="2" type="ORF">GUITHDRAFT_102514</name>
</gene>
<reference evidence="4" key="2">
    <citation type="submission" date="2012-11" db="EMBL/GenBank/DDBJ databases">
        <authorList>
            <person name="Kuo A."/>
            <person name="Curtis B.A."/>
            <person name="Tanifuji G."/>
            <person name="Burki F."/>
            <person name="Gruber A."/>
            <person name="Irimia M."/>
            <person name="Maruyama S."/>
            <person name="Arias M.C."/>
            <person name="Ball S.G."/>
            <person name="Gile G.H."/>
            <person name="Hirakawa Y."/>
            <person name="Hopkins J.F."/>
            <person name="Rensing S.A."/>
            <person name="Schmutz J."/>
            <person name="Symeonidi A."/>
            <person name="Elias M."/>
            <person name="Eveleigh R.J."/>
            <person name="Herman E.K."/>
            <person name="Klute M.J."/>
            <person name="Nakayama T."/>
            <person name="Obornik M."/>
            <person name="Reyes-Prieto A."/>
            <person name="Armbrust E.V."/>
            <person name="Aves S.J."/>
            <person name="Beiko R.G."/>
            <person name="Coutinho P."/>
            <person name="Dacks J.B."/>
            <person name="Durnford D.G."/>
            <person name="Fast N.M."/>
            <person name="Green B.R."/>
            <person name="Grisdale C."/>
            <person name="Hempe F."/>
            <person name="Henrissat B."/>
            <person name="Hoppner M.P."/>
            <person name="Ishida K.-I."/>
            <person name="Kim E."/>
            <person name="Koreny L."/>
            <person name="Kroth P.G."/>
            <person name="Liu Y."/>
            <person name="Malik S.-B."/>
            <person name="Maier U.G."/>
            <person name="McRose D."/>
            <person name="Mock T."/>
            <person name="Neilson J.A."/>
            <person name="Onodera N.T."/>
            <person name="Poole A.M."/>
            <person name="Pritham E.J."/>
            <person name="Richards T.A."/>
            <person name="Rocap G."/>
            <person name="Roy S.W."/>
            <person name="Sarai C."/>
            <person name="Schaack S."/>
            <person name="Shirato S."/>
            <person name="Slamovits C.H."/>
            <person name="Spencer D.F."/>
            <person name="Suzuki S."/>
            <person name="Worden A.Z."/>
            <person name="Zauner S."/>
            <person name="Barry K."/>
            <person name="Bell C."/>
            <person name="Bharti A.K."/>
            <person name="Crow J.A."/>
            <person name="Grimwood J."/>
            <person name="Kramer R."/>
            <person name="Lindquist E."/>
            <person name="Lucas S."/>
            <person name="Salamov A."/>
            <person name="McFadden G.I."/>
            <person name="Lane C.E."/>
            <person name="Keeling P.J."/>
            <person name="Gray M.W."/>
            <person name="Grigoriev I.V."/>
            <person name="Archibald J.M."/>
        </authorList>
    </citation>
    <scope>NUCLEOTIDE SEQUENCE</scope>
    <source>
        <strain evidence="4">CCMP2712</strain>
    </source>
</reference>
<sequence length="303" mass="32687">MATSMAFVSGGAGSGAGLSAGLQLPAFPSPSPALLSRGMSSPSASLGMKPALVYSGRGMETKQGGVEVERMVGESKFSAMARRPREKTEISQSAGRRIEWVGKRYFLWRVAEWAFDKVMVFLQVSAALAFWTVDKFKRETQLESKLEDLKYPTYKSPKEVSSLFSKSDRKASLPSSLPAAAVSSGEITKSSGPPPSELQYPATSVSTSLSTEVRPKDTSMTNFRSAASIALITAPMLLMAAAVCVDDKNFDMLAQAASWLSFSFLFVDLISGSAGGFTTLIRKSMPMPVRRVLAYPRPLLYDD</sequence>
<accession>L1JTM0</accession>
<organism evidence="2">
    <name type="scientific">Guillardia theta (strain CCMP2712)</name>
    <name type="common">Cryptophyte</name>
    <dbReference type="NCBI Taxonomy" id="905079"/>
    <lineage>
        <taxon>Eukaryota</taxon>
        <taxon>Cryptophyceae</taxon>
        <taxon>Pyrenomonadales</taxon>
        <taxon>Geminigeraceae</taxon>
        <taxon>Guillardia</taxon>
    </lineage>
</organism>
<keyword evidence="1" id="KW-0472">Membrane</keyword>
<keyword evidence="4" id="KW-1185">Reference proteome</keyword>
<evidence type="ECO:0000313" key="3">
    <source>
        <dbReference type="EnsemblProtists" id="EKX51901"/>
    </source>
</evidence>
<reference evidence="3" key="3">
    <citation type="submission" date="2016-03" db="UniProtKB">
        <authorList>
            <consortium name="EnsemblProtists"/>
        </authorList>
    </citation>
    <scope>IDENTIFICATION</scope>
</reference>
<feature type="transmembrane region" description="Helical" evidence="1">
    <location>
        <begin position="226"/>
        <end position="245"/>
    </location>
</feature>
<feature type="transmembrane region" description="Helical" evidence="1">
    <location>
        <begin position="257"/>
        <end position="281"/>
    </location>
</feature>
<evidence type="ECO:0000313" key="2">
    <source>
        <dbReference type="EMBL" id="EKX51901.1"/>
    </source>
</evidence>
<keyword evidence="1" id="KW-0812">Transmembrane</keyword>
<reference evidence="2 4" key="1">
    <citation type="journal article" date="2012" name="Nature">
        <title>Algal genomes reveal evolutionary mosaicism and the fate of nucleomorphs.</title>
        <authorList>
            <consortium name="DOE Joint Genome Institute"/>
            <person name="Curtis B.A."/>
            <person name="Tanifuji G."/>
            <person name="Burki F."/>
            <person name="Gruber A."/>
            <person name="Irimia M."/>
            <person name="Maruyama S."/>
            <person name="Arias M.C."/>
            <person name="Ball S.G."/>
            <person name="Gile G.H."/>
            <person name="Hirakawa Y."/>
            <person name="Hopkins J.F."/>
            <person name="Kuo A."/>
            <person name="Rensing S.A."/>
            <person name="Schmutz J."/>
            <person name="Symeonidi A."/>
            <person name="Elias M."/>
            <person name="Eveleigh R.J."/>
            <person name="Herman E.K."/>
            <person name="Klute M.J."/>
            <person name="Nakayama T."/>
            <person name="Obornik M."/>
            <person name="Reyes-Prieto A."/>
            <person name="Armbrust E.V."/>
            <person name="Aves S.J."/>
            <person name="Beiko R.G."/>
            <person name="Coutinho P."/>
            <person name="Dacks J.B."/>
            <person name="Durnford D.G."/>
            <person name="Fast N.M."/>
            <person name="Green B.R."/>
            <person name="Grisdale C.J."/>
            <person name="Hempel F."/>
            <person name="Henrissat B."/>
            <person name="Hoppner M.P."/>
            <person name="Ishida K."/>
            <person name="Kim E."/>
            <person name="Koreny L."/>
            <person name="Kroth P.G."/>
            <person name="Liu Y."/>
            <person name="Malik S.B."/>
            <person name="Maier U.G."/>
            <person name="McRose D."/>
            <person name="Mock T."/>
            <person name="Neilson J.A."/>
            <person name="Onodera N.T."/>
            <person name="Poole A.M."/>
            <person name="Pritham E.J."/>
            <person name="Richards T.A."/>
            <person name="Rocap G."/>
            <person name="Roy S.W."/>
            <person name="Sarai C."/>
            <person name="Schaack S."/>
            <person name="Shirato S."/>
            <person name="Slamovits C.H."/>
            <person name="Spencer D.F."/>
            <person name="Suzuki S."/>
            <person name="Worden A.Z."/>
            <person name="Zauner S."/>
            <person name="Barry K."/>
            <person name="Bell C."/>
            <person name="Bharti A.K."/>
            <person name="Crow J.A."/>
            <person name="Grimwood J."/>
            <person name="Kramer R."/>
            <person name="Lindquist E."/>
            <person name="Lucas S."/>
            <person name="Salamov A."/>
            <person name="McFadden G.I."/>
            <person name="Lane C.E."/>
            <person name="Keeling P.J."/>
            <person name="Gray M.W."/>
            <person name="Grigoriev I.V."/>
            <person name="Archibald J.M."/>
        </authorList>
    </citation>
    <scope>NUCLEOTIDE SEQUENCE</scope>
    <source>
        <strain evidence="2 4">CCMP2712</strain>
    </source>
</reference>
<protein>
    <submittedName>
        <fullName evidence="2 3">Uncharacterized protein</fullName>
    </submittedName>
</protein>
<name>L1JTM0_GUITC</name>
<proteinExistence type="predicted"/>
<dbReference type="RefSeq" id="XP_005838881.1">
    <property type="nucleotide sequence ID" value="XM_005838824.1"/>
</dbReference>
<dbReference type="Proteomes" id="UP000011087">
    <property type="component" value="Unassembled WGS sequence"/>
</dbReference>
<dbReference type="GeneID" id="17308698"/>
<dbReference type="EnsemblProtists" id="EKX51901">
    <property type="protein sequence ID" value="EKX51901"/>
    <property type="gene ID" value="GUITHDRAFT_102514"/>
</dbReference>
<dbReference type="AlphaFoldDB" id="L1JTM0"/>
<dbReference type="HOGENOM" id="CLU_919644_0_0_1"/>
<evidence type="ECO:0000313" key="4">
    <source>
        <dbReference type="Proteomes" id="UP000011087"/>
    </source>
</evidence>
<keyword evidence="1" id="KW-1133">Transmembrane helix</keyword>
<dbReference type="EMBL" id="JH992974">
    <property type="protein sequence ID" value="EKX51901.1"/>
    <property type="molecule type" value="Genomic_DNA"/>
</dbReference>
<dbReference type="KEGG" id="gtt:GUITHDRAFT_102514"/>